<gene>
    <name evidence="1" type="ORF">B6D06_08505</name>
</gene>
<dbReference type="InterPro" id="IPR009731">
    <property type="entry name" value="P-like"/>
</dbReference>
<dbReference type="OrthoDB" id="5675790at2"/>
<name>A0A242NTF3_9GAMM</name>
<evidence type="ECO:0008006" key="3">
    <source>
        <dbReference type="Google" id="ProtNLM"/>
    </source>
</evidence>
<dbReference type="RefSeq" id="WP_086320841.1">
    <property type="nucleotide sequence ID" value="NZ_NASK01000099.1"/>
</dbReference>
<dbReference type="AlphaFoldDB" id="A0A242NTF3"/>
<protein>
    <recommendedName>
        <fullName evidence="3">DNA replication protein</fullName>
    </recommendedName>
</protein>
<evidence type="ECO:0000313" key="2">
    <source>
        <dbReference type="Proteomes" id="UP000194968"/>
    </source>
</evidence>
<dbReference type="Pfam" id="PF06992">
    <property type="entry name" value="Phage_lambda_P"/>
    <property type="match status" value="1"/>
</dbReference>
<proteinExistence type="predicted"/>
<dbReference type="GO" id="GO:0006270">
    <property type="term" value="P:DNA replication initiation"/>
    <property type="evidence" value="ECO:0007669"/>
    <property type="project" value="InterPro"/>
</dbReference>
<sequence length="237" mass="27208">MKSLAEIYDNGNGLAVKAQPVDRKTYVINEIEKQFNQIFIELKAVFPAITAVIKTQSDLDTFKKQWLLSFAENGITTLRQFEIGMKKARQQSTPFVPSPGQFISWCKEGEASDMGLPTVAQVMREFNKYSAEIGFSCLTAEQFPWSHPVMYWIVTDLRKHMRQYNQSEFEVEKRAEMLINRWAKKLMNGEVIPEIRVQLEEKKSGSGYGVFYSNSDAVNAMRERAREKAKRSIAENG</sequence>
<evidence type="ECO:0000313" key="1">
    <source>
        <dbReference type="EMBL" id="OTQ48952.1"/>
    </source>
</evidence>
<organism evidence="1 2">
    <name type="scientific">Gilliamella apis</name>
    <dbReference type="NCBI Taxonomy" id="1970738"/>
    <lineage>
        <taxon>Bacteria</taxon>
        <taxon>Pseudomonadati</taxon>
        <taxon>Pseudomonadota</taxon>
        <taxon>Gammaproteobacteria</taxon>
        <taxon>Orbales</taxon>
        <taxon>Orbaceae</taxon>
        <taxon>Gilliamella</taxon>
    </lineage>
</organism>
<comment type="caution">
    <text evidence="1">The sequence shown here is derived from an EMBL/GenBank/DDBJ whole genome shotgun (WGS) entry which is preliminary data.</text>
</comment>
<dbReference type="Proteomes" id="UP000194968">
    <property type="component" value="Unassembled WGS sequence"/>
</dbReference>
<dbReference type="EMBL" id="NASK01000099">
    <property type="protein sequence ID" value="OTQ48952.1"/>
    <property type="molecule type" value="Genomic_DNA"/>
</dbReference>
<accession>A0A242NTF3</accession>
<reference evidence="1 2" key="1">
    <citation type="submission" date="2017-03" db="EMBL/GenBank/DDBJ databases">
        <title>Comparative genomics of honeybee gut symbionts reveal geographically distinct and subgroup specific antibiotic resistance.</title>
        <authorList>
            <person name="Ludvigsen J."/>
            <person name="Porcellato D."/>
            <person name="Labee-Lund T.M."/>
            <person name="Amdam G.V."/>
            <person name="Rudi K."/>
        </authorList>
    </citation>
    <scope>NUCLEOTIDE SEQUENCE [LARGE SCALE GENOMIC DNA]</scope>
    <source>
        <strain evidence="1 2">A-4-12</strain>
    </source>
</reference>